<feature type="non-terminal residue" evidence="1">
    <location>
        <position position="35"/>
    </location>
</feature>
<protein>
    <recommendedName>
        <fullName evidence="3">Transposase</fullName>
    </recommendedName>
</protein>
<proteinExistence type="predicted"/>
<dbReference type="EMBL" id="BMAW01014195">
    <property type="protein sequence ID" value="GFT37885.1"/>
    <property type="molecule type" value="Genomic_DNA"/>
</dbReference>
<dbReference type="AlphaFoldDB" id="A0A8X6NWB9"/>
<comment type="caution">
    <text evidence="1">The sequence shown here is derived from an EMBL/GenBank/DDBJ whole genome shotgun (WGS) entry which is preliminary data.</text>
</comment>
<sequence>MQPLPFHLRLHIIYKKEIREQEGYRSVWTGLTTLT</sequence>
<accession>A0A8X6NWB9</accession>
<evidence type="ECO:0000313" key="2">
    <source>
        <dbReference type="Proteomes" id="UP000887013"/>
    </source>
</evidence>
<reference evidence="1" key="1">
    <citation type="submission" date="2020-08" db="EMBL/GenBank/DDBJ databases">
        <title>Multicomponent nature underlies the extraordinary mechanical properties of spider dragline silk.</title>
        <authorList>
            <person name="Kono N."/>
            <person name="Nakamura H."/>
            <person name="Mori M."/>
            <person name="Yoshida Y."/>
            <person name="Ohtoshi R."/>
            <person name="Malay A.D."/>
            <person name="Moran D.A.P."/>
            <person name="Tomita M."/>
            <person name="Numata K."/>
            <person name="Arakawa K."/>
        </authorList>
    </citation>
    <scope>NUCLEOTIDE SEQUENCE</scope>
</reference>
<evidence type="ECO:0000313" key="1">
    <source>
        <dbReference type="EMBL" id="GFT37885.1"/>
    </source>
</evidence>
<gene>
    <name evidence="1" type="ORF">NPIL_331451</name>
</gene>
<dbReference type="Proteomes" id="UP000887013">
    <property type="component" value="Unassembled WGS sequence"/>
</dbReference>
<evidence type="ECO:0008006" key="3">
    <source>
        <dbReference type="Google" id="ProtNLM"/>
    </source>
</evidence>
<name>A0A8X6NWB9_NEPPI</name>
<keyword evidence="2" id="KW-1185">Reference proteome</keyword>
<organism evidence="1 2">
    <name type="scientific">Nephila pilipes</name>
    <name type="common">Giant wood spider</name>
    <name type="synonym">Nephila maculata</name>
    <dbReference type="NCBI Taxonomy" id="299642"/>
    <lineage>
        <taxon>Eukaryota</taxon>
        <taxon>Metazoa</taxon>
        <taxon>Ecdysozoa</taxon>
        <taxon>Arthropoda</taxon>
        <taxon>Chelicerata</taxon>
        <taxon>Arachnida</taxon>
        <taxon>Araneae</taxon>
        <taxon>Araneomorphae</taxon>
        <taxon>Entelegynae</taxon>
        <taxon>Araneoidea</taxon>
        <taxon>Nephilidae</taxon>
        <taxon>Nephila</taxon>
    </lineage>
</organism>